<dbReference type="Pfam" id="PF01053">
    <property type="entry name" value="Cys_Met_Meta_PP"/>
    <property type="match status" value="1"/>
</dbReference>
<gene>
    <name evidence="5" type="ORF">ASCRUDRAFT_74670</name>
</gene>
<comment type="similarity">
    <text evidence="4">Belongs to the trans-sulfuration enzymes family.</text>
</comment>
<reference evidence="6" key="1">
    <citation type="submission" date="2016-05" db="EMBL/GenBank/DDBJ databases">
        <title>Comparative genomics of biotechnologically important yeasts.</title>
        <authorList>
            <consortium name="DOE Joint Genome Institute"/>
            <person name="Riley R."/>
            <person name="Haridas S."/>
            <person name="Wolfe K.H."/>
            <person name="Lopes M.R."/>
            <person name="Hittinger C.T."/>
            <person name="Goker M."/>
            <person name="Salamov A."/>
            <person name="Wisecaver J."/>
            <person name="Long T.M."/>
            <person name="Aerts A.L."/>
            <person name="Barry K."/>
            <person name="Choi C."/>
            <person name="Clum A."/>
            <person name="Coughlan A.Y."/>
            <person name="Deshpande S."/>
            <person name="Douglass A.P."/>
            <person name="Hanson S.J."/>
            <person name="Klenk H.-P."/>
            <person name="Labutti K."/>
            <person name="Lapidus A."/>
            <person name="Lindquist E."/>
            <person name="Lipzen A."/>
            <person name="Meier-Kolthoff J.P."/>
            <person name="Ohm R.A."/>
            <person name="Otillar R.P."/>
            <person name="Pangilinan J."/>
            <person name="Peng Y."/>
            <person name="Rokas A."/>
            <person name="Rosa C.A."/>
            <person name="Scheuner C."/>
            <person name="Sibirny A.A."/>
            <person name="Slot J.C."/>
            <person name="Stielow J.B."/>
            <person name="Sun H."/>
            <person name="Kurtzman C.P."/>
            <person name="Blackwell M."/>
            <person name="Grigoriev I.V."/>
            <person name="Jeffries T.W."/>
        </authorList>
    </citation>
    <scope>NUCLEOTIDE SEQUENCE [LARGE SCALE GENOMIC DNA]</scope>
    <source>
        <strain evidence="6">DSM 1968</strain>
    </source>
</reference>
<dbReference type="GO" id="GO:0019346">
    <property type="term" value="P:transsulfuration"/>
    <property type="evidence" value="ECO:0007669"/>
    <property type="project" value="InterPro"/>
</dbReference>
<sequence>MTGIQTTLIHGADSIYERVSDVVPPINVSTTFKYPQKVEELIPVDDQSIDSIAGSGNFIYSRLSHPNSEALELTFKKLFGKDVVVYSSGLAAFNAILFHYSPKRIFIDHCYAGCHGIVNLFKRFGLKEFGVSEEELKENLSQGDLIHIETPVNPEGTSYDIEYFTKIAHERGAYVSVDSTFAPFPLQDPFLFEADIVMHSATKYYGGHSDLLSGLLVVKDDKIKAELVFDRVYLGTNIGNLESYLLIRSLRTFKMRIEVQSKNCEKLVKYLNDNKEGKFSKVIDKIYHSSLQKEEFVARQLPNGYGPVFSIDLVSEDFAKRLAANLKYFQHATSLGGVESLIEWRALSAPKIRRTLVRISVGCEEIEDLIEDIEQGLLSL</sequence>
<evidence type="ECO:0000313" key="6">
    <source>
        <dbReference type="Proteomes" id="UP000095038"/>
    </source>
</evidence>
<dbReference type="InParanoid" id="A0A1D2VKW8"/>
<dbReference type="PIRSF" id="PIRSF001434">
    <property type="entry name" value="CGS"/>
    <property type="match status" value="1"/>
</dbReference>
<evidence type="ECO:0000256" key="1">
    <source>
        <dbReference type="ARBA" id="ARBA00001933"/>
    </source>
</evidence>
<dbReference type="RefSeq" id="XP_020048553.1">
    <property type="nucleotide sequence ID" value="XM_020192776.1"/>
</dbReference>
<evidence type="ECO:0000256" key="2">
    <source>
        <dbReference type="ARBA" id="ARBA00022898"/>
    </source>
</evidence>
<dbReference type="GO" id="GO:0005737">
    <property type="term" value="C:cytoplasm"/>
    <property type="evidence" value="ECO:0007669"/>
    <property type="project" value="EnsemblFungi"/>
</dbReference>
<feature type="modified residue" description="N6-(pyridoxal phosphate)lysine" evidence="3">
    <location>
        <position position="203"/>
    </location>
</feature>
<proteinExistence type="inferred from homology"/>
<name>A0A1D2VKW8_9ASCO</name>
<evidence type="ECO:0000313" key="5">
    <source>
        <dbReference type="EMBL" id="ODV62246.1"/>
    </source>
</evidence>
<protein>
    <submittedName>
        <fullName evidence="5">Cystathionine gamma-synthase</fullName>
    </submittedName>
</protein>
<dbReference type="InterPro" id="IPR000277">
    <property type="entry name" value="Cys/Met-Metab_PyrdxlP-dep_enz"/>
</dbReference>
<dbReference type="PANTHER" id="PTHR11808:SF35">
    <property type="entry name" value="CYSTATHIONINE GAMMA-SYNTHASE (AFU_ORTHOLOGUE AFUA_7G01590)"/>
    <property type="match status" value="1"/>
</dbReference>
<keyword evidence="2 3" id="KW-0663">Pyridoxal phosphate</keyword>
<dbReference type="GO" id="GO:0016846">
    <property type="term" value="F:carbon-sulfur lyase activity"/>
    <property type="evidence" value="ECO:0007669"/>
    <property type="project" value="TreeGrafter"/>
</dbReference>
<dbReference type="Gene3D" id="3.90.1150.10">
    <property type="entry name" value="Aspartate Aminotransferase, domain 1"/>
    <property type="match status" value="1"/>
</dbReference>
<keyword evidence="6" id="KW-1185">Reference proteome</keyword>
<dbReference type="GO" id="GO:0030170">
    <property type="term" value="F:pyridoxal phosphate binding"/>
    <property type="evidence" value="ECO:0007669"/>
    <property type="project" value="InterPro"/>
</dbReference>
<dbReference type="EMBL" id="KV454477">
    <property type="protein sequence ID" value="ODV62246.1"/>
    <property type="molecule type" value="Genomic_DNA"/>
</dbReference>
<dbReference type="AlphaFoldDB" id="A0A1D2VKW8"/>
<dbReference type="SUPFAM" id="SSF53383">
    <property type="entry name" value="PLP-dependent transferases"/>
    <property type="match status" value="1"/>
</dbReference>
<organism evidence="5 6">
    <name type="scientific">Ascoidea rubescens DSM 1968</name>
    <dbReference type="NCBI Taxonomy" id="1344418"/>
    <lineage>
        <taxon>Eukaryota</taxon>
        <taxon>Fungi</taxon>
        <taxon>Dikarya</taxon>
        <taxon>Ascomycota</taxon>
        <taxon>Saccharomycotina</taxon>
        <taxon>Saccharomycetes</taxon>
        <taxon>Ascoideaceae</taxon>
        <taxon>Ascoidea</taxon>
    </lineage>
</organism>
<dbReference type="STRING" id="1344418.A0A1D2VKW8"/>
<dbReference type="FunCoup" id="A0A1D2VKW8">
    <property type="interactions" value="184"/>
</dbReference>
<dbReference type="GeneID" id="30966412"/>
<dbReference type="InterPro" id="IPR015424">
    <property type="entry name" value="PyrdxlP-dep_Trfase"/>
</dbReference>
<comment type="cofactor">
    <cofactor evidence="1 4">
        <name>pyridoxal 5'-phosphate</name>
        <dbReference type="ChEBI" id="CHEBI:597326"/>
    </cofactor>
</comment>
<accession>A0A1D2VKW8</accession>
<evidence type="ECO:0000256" key="4">
    <source>
        <dbReference type="RuleBase" id="RU362118"/>
    </source>
</evidence>
<evidence type="ECO:0000256" key="3">
    <source>
        <dbReference type="PIRSR" id="PIRSR001434-2"/>
    </source>
</evidence>
<dbReference type="GO" id="GO:0005634">
    <property type="term" value="C:nucleus"/>
    <property type="evidence" value="ECO:0007669"/>
    <property type="project" value="EnsemblFungi"/>
</dbReference>
<dbReference type="InterPro" id="IPR015422">
    <property type="entry name" value="PyrdxlP-dep_Trfase_small"/>
</dbReference>
<dbReference type="PANTHER" id="PTHR11808">
    <property type="entry name" value="TRANS-SULFURATION ENZYME FAMILY MEMBER"/>
    <property type="match status" value="1"/>
</dbReference>
<dbReference type="Gene3D" id="3.40.640.10">
    <property type="entry name" value="Type I PLP-dependent aspartate aminotransferase-like (Major domain)"/>
    <property type="match status" value="1"/>
</dbReference>
<dbReference type="InterPro" id="IPR015421">
    <property type="entry name" value="PyrdxlP-dep_Trfase_major"/>
</dbReference>
<dbReference type="Proteomes" id="UP000095038">
    <property type="component" value="Unassembled WGS sequence"/>
</dbReference>
<dbReference type="FunFam" id="3.90.1150.10:FF:000066">
    <property type="entry name" value="Putative cystathionine beta-lyase"/>
    <property type="match status" value="1"/>
</dbReference>
<dbReference type="OrthoDB" id="3512640at2759"/>